<dbReference type="PANTHER" id="PTHR43546">
    <property type="entry name" value="UPF0173 METAL-DEPENDENT HYDROLASE MJ1163-RELATED"/>
    <property type="match status" value="1"/>
</dbReference>
<dbReference type="EMBL" id="QZKI01000009">
    <property type="protein sequence ID" value="RJP74881.1"/>
    <property type="molecule type" value="Genomic_DNA"/>
</dbReference>
<dbReference type="InterPro" id="IPR036866">
    <property type="entry name" value="RibonucZ/Hydroxyglut_hydro"/>
</dbReference>
<dbReference type="SMART" id="SM00849">
    <property type="entry name" value="Lactamase_B"/>
    <property type="match status" value="1"/>
</dbReference>
<evidence type="ECO:0000259" key="1">
    <source>
        <dbReference type="SMART" id="SM00849"/>
    </source>
</evidence>
<accession>A0A419F8M5</accession>
<evidence type="ECO:0000313" key="2">
    <source>
        <dbReference type="EMBL" id="RJP74881.1"/>
    </source>
</evidence>
<gene>
    <name evidence="2" type="ORF">C4532_01360</name>
</gene>
<dbReference type="InterPro" id="IPR001279">
    <property type="entry name" value="Metallo-B-lactamas"/>
</dbReference>
<dbReference type="Pfam" id="PF12706">
    <property type="entry name" value="Lactamase_B_2"/>
    <property type="match status" value="1"/>
</dbReference>
<name>A0A419F8M5_9BACT</name>
<sequence length="254" mass="28685">MDVFAIGHATFKLRIDGLVILTDPWFTTSGFLYNLFMRRIYPLATELDSIKQCDVMLVSHNHPDHLSRHALTIARKLGSLVIGPGDVVRRAERHGVPNARELRPRESIEAFGIRITAVPAVHPLANNPIGFFLEGNTNIYYSGDTRFDWKIVEALRGKRVDVAFLQVSCAFRPLWHGADGMDINYAEELAKAIRPRCVIPMHFDCVGKYLDITTKKRVSEHSLDVEDVLSVFRRRLSRSGIECLLLFAGNEATI</sequence>
<feature type="domain" description="Metallo-beta-lactamase" evidence="1">
    <location>
        <begin position="7"/>
        <end position="202"/>
    </location>
</feature>
<reference evidence="2 3" key="1">
    <citation type="journal article" date="2017" name="ISME J.">
        <title>Energy and carbon metabolisms in a deep terrestrial subsurface fluid microbial community.</title>
        <authorList>
            <person name="Momper L."/>
            <person name="Jungbluth S.P."/>
            <person name="Lee M.D."/>
            <person name="Amend J.P."/>
        </authorList>
    </citation>
    <scope>NUCLEOTIDE SEQUENCE [LARGE SCALE GENOMIC DNA]</scope>
    <source>
        <strain evidence="2">SURF_17</strain>
    </source>
</reference>
<evidence type="ECO:0000313" key="3">
    <source>
        <dbReference type="Proteomes" id="UP000285961"/>
    </source>
</evidence>
<proteinExistence type="predicted"/>
<dbReference type="SUPFAM" id="SSF56281">
    <property type="entry name" value="Metallo-hydrolase/oxidoreductase"/>
    <property type="match status" value="1"/>
</dbReference>
<dbReference type="Proteomes" id="UP000285961">
    <property type="component" value="Unassembled WGS sequence"/>
</dbReference>
<comment type="caution">
    <text evidence="2">The sequence shown here is derived from an EMBL/GenBank/DDBJ whole genome shotgun (WGS) entry which is preliminary data.</text>
</comment>
<organism evidence="2 3">
    <name type="scientific">Candidatus Abyssobacteria bacterium SURF_17</name>
    <dbReference type="NCBI Taxonomy" id="2093361"/>
    <lineage>
        <taxon>Bacteria</taxon>
        <taxon>Pseudomonadati</taxon>
        <taxon>Candidatus Hydrogenedentota</taxon>
        <taxon>Candidatus Abyssobacteria</taxon>
    </lineage>
</organism>
<dbReference type="AlphaFoldDB" id="A0A419F8M5"/>
<dbReference type="GO" id="GO:0016787">
    <property type="term" value="F:hydrolase activity"/>
    <property type="evidence" value="ECO:0007669"/>
    <property type="project" value="UniProtKB-KW"/>
</dbReference>
<keyword evidence="2" id="KW-0378">Hydrolase</keyword>
<protein>
    <submittedName>
        <fullName evidence="2">MBL fold metallo-hydrolase</fullName>
    </submittedName>
</protein>
<dbReference type="PANTHER" id="PTHR43546:SF8">
    <property type="entry name" value="METALLO-BETA-LACTAMASE DOMAIN-CONTAINING PROTEIN"/>
    <property type="match status" value="1"/>
</dbReference>
<dbReference type="Gene3D" id="3.60.15.10">
    <property type="entry name" value="Ribonuclease Z/Hydroxyacylglutathione hydrolase-like"/>
    <property type="match status" value="1"/>
</dbReference>
<dbReference type="InterPro" id="IPR050114">
    <property type="entry name" value="UPF0173_UPF0282_UlaG_hydrolase"/>
</dbReference>